<gene>
    <name evidence="1" type="ORF">QQ020_35180</name>
</gene>
<proteinExistence type="predicted"/>
<dbReference type="Proteomes" id="UP001172083">
    <property type="component" value="Unassembled WGS sequence"/>
</dbReference>
<sequence>MDFKEEISVLLRKFVDQKMSREESARFKGYLKQCETDAEMLRIVSETLNDIILPGDFLQQKFSKGDWPGLHKRQELLETLIKINREKRQTLAQALFKFTDSPYDETLGTSREKWRCWRWIRNLFEITR</sequence>
<name>A0ABT8LLR1_9BACT</name>
<organism evidence="1 2">
    <name type="scientific">Agaribacillus aureus</name>
    <dbReference type="NCBI Taxonomy" id="3051825"/>
    <lineage>
        <taxon>Bacteria</taxon>
        <taxon>Pseudomonadati</taxon>
        <taxon>Bacteroidota</taxon>
        <taxon>Cytophagia</taxon>
        <taxon>Cytophagales</taxon>
        <taxon>Splendidivirgaceae</taxon>
        <taxon>Agaribacillus</taxon>
    </lineage>
</organism>
<comment type="caution">
    <text evidence="1">The sequence shown here is derived from an EMBL/GenBank/DDBJ whole genome shotgun (WGS) entry which is preliminary data.</text>
</comment>
<dbReference type="EMBL" id="JAUJEB010000015">
    <property type="protein sequence ID" value="MDN5217371.1"/>
    <property type="molecule type" value="Genomic_DNA"/>
</dbReference>
<reference evidence="1" key="1">
    <citation type="submission" date="2023-06" db="EMBL/GenBank/DDBJ databases">
        <title>Genomic of Agaribacillus aureum.</title>
        <authorList>
            <person name="Wang G."/>
        </authorList>
    </citation>
    <scope>NUCLEOTIDE SEQUENCE</scope>
    <source>
        <strain evidence="1">BMA12</strain>
    </source>
</reference>
<protein>
    <submittedName>
        <fullName evidence="1">Uncharacterized protein</fullName>
    </submittedName>
</protein>
<dbReference type="RefSeq" id="WP_346762707.1">
    <property type="nucleotide sequence ID" value="NZ_JAUJEB010000015.1"/>
</dbReference>
<evidence type="ECO:0000313" key="1">
    <source>
        <dbReference type="EMBL" id="MDN5217371.1"/>
    </source>
</evidence>
<keyword evidence="2" id="KW-1185">Reference proteome</keyword>
<evidence type="ECO:0000313" key="2">
    <source>
        <dbReference type="Proteomes" id="UP001172083"/>
    </source>
</evidence>
<accession>A0ABT8LLR1</accession>